<dbReference type="OrthoDB" id="826370at2"/>
<keyword evidence="2" id="KW-1185">Reference proteome</keyword>
<evidence type="ECO:0000313" key="1">
    <source>
        <dbReference type="EMBL" id="EIM75842.1"/>
    </source>
</evidence>
<reference evidence="1 2" key="1">
    <citation type="submission" date="2012-05" db="EMBL/GenBank/DDBJ databases">
        <title>Genome sequence of Nitritalea halalkaliphila LW7.</title>
        <authorList>
            <person name="Jangir P.K."/>
            <person name="Singh A."/>
            <person name="Shivaji S."/>
            <person name="Sharma R."/>
        </authorList>
    </citation>
    <scope>NUCLEOTIDE SEQUENCE [LARGE SCALE GENOMIC DNA]</scope>
    <source>
        <strain evidence="1 2">LW7</strain>
    </source>
</reference>
<dbReference type="EMBL" id="AJYA01000025">
    <property type="protein sequence ID" value="EIM75842.1"/>
    <property type="molecule type" value="Genomic_DNA"/>
</dbReference>
<accession>I5C1Z0</accession>
<dbReference type="AlphaFoldDB" id="I5C1Z0"/>
<comment type="caution">
    <text evidence="1">The sequence shown here is derived from an EMBL/GenBank/DDBJ whole genome shotgun (WGS) entry which is preliminary data.</text>
</comment>
<sequence length="77" mass="9102">MHVISQLRQAIRIFSQYGIPLHGDKKYLNLYRDHRMDDVYVNGLIYELELKLQKELPEEQVAHLDSPIKIVRQLLSA</sequence>
<dbReference type="RefSeq" id="WP_009055497.1">
    <property type="nucleotide sequence ID" value="NZ_AJYA01000025.1"/>
</dbReference>
<protein>
    <recommendedName>
        <fullName evidence="3">Acyl carrier protein</fullName>
    </recommendedName>
</protein>
<name>I5C1Z0_9BACT</name>
<gene>
    <name evidence="1" type="ORF">A3SI_12014</name>
</gene>
<organism evidence="1 2">
    <name type="scientific">Nitritalea halalkaliphila LW7</name>
    <dbReference type="NCBI Taxonomy" id="1189621"/>
    <lineage>
        <taxon>Bacteria</taxon>
        <taxon>Pseudomonadati</taxon>
        <taxon>Bacteroidota</taxon>
        <taxon>Cytophagia</taxon>
        <taxon>Cytophagales</taxon>
        <taxon>Cyclobacteriaceae</taxon>
        <taxon>Nitritalea</taxon>
    </lineage>
</organism>
<dbReference type="STRING" id="1189621.A3SI_12014"/>
<evidence type="ECO:0008006" key="3">
    <source>
        <dbReference type="Google" id="ProtNLM"/>
    </source>
</evidence>
<dbReference type="Proteomes" id="UP000005551">
    <property type="component" value="Unassembled WGS sequence"/>
</dbReference>
<evidence type="ECO:0000313" key="2">
    <source>
        <dbReference type="Proteomes" id="UP000005551"/>
    </source>
</evidence>
<proteinExistence type="predicted"/>